<keyword evidence="2" id="KW-1185">Reference proteome</keyword>
<sequence>LQDLQLQRQHPRPVPCQVLRRRRISPRLAPWTGTRGFGALGLQRKRQLCGGGLVGYCITVGLVGPT</sequence>
<protein>
    <submittedName>
        <fullName evidence="1">Uncharacterized protein</fullName>
    </submittedName>
</protein>
<name>A0A1E5V7E8_9POAL</name>
<accession>A0A1E5V7E8</accession>
<organism evidence="1 2">
    <name type="scientific">Dichanthelium oligosanthes</name>
    <dbReference type="NCBI Taxonomy" id="888268"/>
    <lineage>
        <taxon>Eukaryota</taxon>
        <taxon>Viridiplantae</taxon>
        <taxon>Streptophyta</taxon>
        <taxon>Embryophyta</taxon>
        <taxon>Tracheophyta</taxon>
        <taxon>Spermatophyta</taxon>
        <taxon>Magnoliopsida</taxon>
        <taxon>Liliopsida</taxon>
        <taxon>Poales</taxon>
        <taxon>Poaceae</taxon>
        <taxon>PACMAD clade</taxon>
        <taxon>Panicoideae</taxon>
        <taxon>Panicodae</taxon>
        <taxon>Paniceae</taxon>
        <taxon>Dichantheliinae</taxon>
        <taxon>Dichanthelium</taxon>
    </lineage>
</organism>
<reference evidence="1 2" key="1">
    <citation type="submission" date="2016-09" db="EMBL/GenBank/DDBJ databases">
        <title>The draft genome of Dichanthelium oligosanthes: A C3 panicoid grass species.</title>
        <authorList>
            <person name="Studer A.J."/>
            <person name="Schnable J.C."/>
            <person name="Brutnell T.P."/>
        </authorList>
    </citation>
    <scope>NUCLEOTIDE SEQUENCE [LARGE SCALE GENOMIC DNA]</scope>
    <source>
        <strain evidence="2">cv. Kellogg 1175</strain>
        <tissue evidence="1">Leaf</tissue>
    </source>
</reference>
<dbReference type="Proteomes" id="UP000095767">
    <property type="component" value="Unassembled WGS sequence"/>
</dbReference>
<evidence type="ECO:0000313" key="1">
    <source>
        <dbReference type="EMBL" id="OEL21096.1"/>
    </source>
</evidence>
<dbReference type="AlphaFoldDB" id="A0A1E5V7E8"/>
<feature type="non-terminal residue" evidence="1">
    <location>
        <position position="1"/>
    </location>
</feature>
<comment type="caution">
    <text evidence="1">The sequence shown here is derived from an EMBL/GenBank/DDBJ whole genome shotgun (WGS) entry which is preliminary data.</text>
</comment>
<dbReference type="EMBL" id="LWDX02048828">
    <property type="protein sequence ID" value="OEL21096.1"/>
    <property type="molecule type" value="Genomic_DNA"/>
</dbReference>
<evidence type="ECO:0000313" key="2">
    <source>
        <dbReference type="Proteomes" id="UP000095767"/>
    </source>
</evidence>
<proteinExistence type="predicted"/>
<gene>
    <name evidence="1" type="ORF">BAE44_0017883</name>
</gene>